<evidence type="ECO:0000313" key="2">
    <source>
        <dbReference type="Proteomes" id="UP000073492"/>
    </source>
</evidence>
<sequence length="206" mass="23403">MNCATQQVWKLEKTFVSPWRRQGALGSGVHGGTAVRDQKQKRALRDRNHTAVESARTWTWLSRILAADLKRPGNMHITLLLSDQRVRVRICFRVAHLEPSHRDNARWLCACKREMDVAVCLGLAVDIPSEVEWALRRRERTGERQHKSNVLAFLVTLRPPVPCCKHHRPEQEHSISTGFPYPMTGARGASLKHASASCAELDRFGK</sequence>
<name>A0A139IPP2_9PEZI</name>
<reference evidence="1 2" key="1">
    <citation type="submission" date="2015-07" db="EMBL/GenBank/DDBJ databases">
        <title>Comparative genomics of the Sigatoka disease complex on banana suggests a link between parallel evolutionary changes in Pseudocercospora fijiensis and Pseudocercospora eumusae and increased virulence on the banana host.</title>
        <authorList>
            <person name="Chang T.-C."/>
            <person name="Salvucci A."/>
            <person name="Crous P.W."/>
            <person name="Stergiopoulos I."/>
        </authorList>
    </citation>
    <scope>NUCLEOTIDE SEQUENCE [LARGE SCALE GENOMIC DNA]</scope>
    <source>
        <strain evidence="1 2">CBS 116634</strain>
    </source>
</reference>
<protein>
    <submittedName>
        <fullName evidence="1">Uncharacterized protein</fullName>
    </submittedName>
</protein>
<gene>
    <name evidence="1" type="ORF">AC579_1341</name>
</gene>
<proteinExistence type="predicted"/>
<keyword evidence="2" id="KW-1185">Reference proteome</keyword>
<accession>A0A139IPP2</accession>
<comment type="caution">
    <text evidence="1">The sequence shown here is derived from an EMBL/GenBank/DDBJ whole genome shotgun (WGS) entry which is preliminary data.</text>
</comment>
<dbReference type="Proteomes" id="UP000073492">
    <property type="component" value="Unassembled WGS sequence"/>
</dbReference>
<evidence type="ECO:0000313" key="1">
    <source>
        <dbReference type="EMBL" id="KXT16516.1"/>
    </source>
</evidence>
<dbReference type="AlphaFoldDB" id="A0A139IPP2"/>
<organism evidence="1 2">
    <name type="scientific">Pseudocercospora musae</name>
    <dbReference type="NCBI Taxonomy" id="113226"/>
    <lineage>
        <taxon>Eukaryota</taxon>
        <taxon>Fungi</taxon>
        <taxon>Dikarya</taxon>
        <taxon>Ascomycota</taxon>
        <taxon>Pezizomycotina</taxon>
        <taxon>Dothideomycetes</taxon>
        <taxon>Dothideomycetidae</taxon>
        <taxon>Mycosphaerellales</taxon>
        <taxon>Mycosphaerellaceae</taxon>
        <taxon>Pseudocercospora</taxon>
    </lineage>
</organism>
<dbReference type="EMBL" id="LFZO01000035">
    <property type="protein sequence ID" value="KXT16516.1"/>
    <property type="molecule type" value="Genomic_DNA"/>
</dbReference>